<dbReference type="CDD" id="cd00525">
    <property type="entry name" value="AE_Prim_S_like"/>
    <property type="match status" value="1"/>
</dbReference>
<accession>A0ABU7KR40</accession>
<dbReference type="RefSeq" id="WP_330158833.1">
    <property type="nucleotide sequence ID" value="NZ_BAAAJA010000022.1"/>
</dbReference>
<dbReference type="EMBL" id="JAUUCC010000034">
    <property type="protein sequence ID" value="MEE2051770.1"/>
    <property type="molecule type" value="Genomic_DNA"/>
</dbReference>
<feature type="region of interest" description="Disordered" evidence="1">
    <location>
        <begin position="426"/>
        <end position="449"/>
    </location>
</feature>
<comment type="caution">
    <text evidence="2">The sequence shown here is derived from an EMBL/GenBank/DDBJ whole genome shotgun (WGS) entry which is preliminary data.</text>
</comment>
<organism evidence="2 3">
    <name type="scientific">Nocardiopsis tropica</name>
    <dbReference type="NCBI Taxonomy" id="109330"/>
    <lineage>
        <taxon>Bacteria</taxon>
        <taxon>Bacillati</taxon>
        <taxon>Actinomycetota</taxon>
        <taxon>Actinomycetes</taxon>
        <taxon>Streptosporangiales</taxon>
        <taxon>Nocardiopsidaceae</taxon>
        <taxon>Nocardiopsis</taxon>
    </lineage>
</organism>
<evidence type="ECO:0000256" key="1">
    <source>
        <dbReference type="SAM" id="MobiDB-lite"/>
    </source>
</evidence>
<evidence type="ECO:0000313" key="3">
    <source>
        <dbReference type="Proteomes" id="UP001348641"/>
    </source>
</evidence>
<sequence length="618" mass="66917">MRWIAPRRIVRIDPDRSHSYGETSRVAAGEPECPYALHLTDADHRFQFVVFDLDTSRHEDGAAAVWRDADTVIGLLDEAGLGHMVVRSGPAGGIHVWVPVSAEEGMDPVEVARLGRAAARRLVTLDVGPLSERGTGAVRPPGAPHRAGGRAELLHPADPSDALTICDTATNTAARFEALATAFGAEEMDAEEEAEAVEREGRIDTAAMRLRGRRRPMPAKVRERLDTDPGTDPSAHLARILPSLALARWSLEDVRALVAAEPGAPGLEHLRSRRFGTGRVPRREDDRRARLVRKWGHALDFAAQLAPVAARVESVEDDMVGLRETGAAVLEAVADPGRWTEEAGPADQLTLLAVLYVALKACAPDGEVDVDVRRLALASGFGKSTVARALHRLRRDGRLIQAGDAEGTRAARWRLVHPAQWVDVLPDETGGTQVDHAPATGTPQQTPPPTRAELLERLQARLDLSAHEVWTGHSPTHAPGLGHHLEQTYAALVEHGTHLYTVDPTTVSALTGYSTARTARHLRILAHHGLIDPHSGMPTDTAALDAAAVRLGTVGVRAARERRYEAERAAHAAWHEEMARLRAPVALRPRTRPADRYARQDGRPAHGAQIARHLATAA</sequence>
<name>A0ABU7KR40_9ACTN</name>
<protein>
    <submittedName>
        <fullName evidence="2">Uncharacterized protein</fullName>
    </submittedName>
</protein>
<evidence type="ECO:0000313" key="2">
    <source>
        <dbReference type="EMBL" id="MEE2051770.1"/>
    </source>
</evidence>
<proteinExistence type="predicted"/>
<gene>
    <name evidence="2" type="ORF">Q8A49_14815</name>
</gene>
<reference evidence="2 3" key="1">
    <citation type="submission" date="2023-07" db="EMBL/GenBank/DDBJ databases">
        <authorList>
            <person name="Girao M."/>
            <person name="Carvalho M.F."/>
        </authorList>
    </citation>
    <scope>NUCLEOTIDE SEQUENCE [LARGE SCALE GENOMIC DNA]</scope>
    <source>
        <strain evidence="2 3">66/93</strain>
    </source>
</reference>
<dbReference type="Proteomes" id="UP001348641">
    <property type="component" value="Unassembled WGS sequence"/>
</dbReference>